<dbReference type="GO" id="GO:0046047">
    <property type="term" value="P:TTP catabolic process"/>
    <property type="evidence" value="ECO:0007669"/>
    <property type="project" value="TreeGrafter"/>
</dbReference>
<dbReference type="EMBL" id="AUZX01012763">
    <property type="protein sequence ID" value="EQD37870.1"/>
    <property type="molecule type" value="Genomic_DNA"/>
</dbReference>
<dbReference type="GO" id="GO:0046052">
    <property type="term" value="P:UTP catabolic process"/>
    <property type="evidence" value="ECO:0007669"/>
    <property type="project" value="TreeGrafter"/>
</dbReference>
<accession>T1A7N1</accession>
<reference evidence="2" key="2">
    <citation type="journal article" date="2014" name="ISME J.">
        <title>Microbial stratification in low pH oxic and suboxic macroscopic growths along an acid mine drainage.</title>
        <authorList>
            <person name="Mendez-Garcia C."/>
            <person name="Mesa V."/>
            <person name="Sprenger R.R."/>
            <person name="Richter M."/>
            <person name="Diez M.S."/>
            <person name="Solano J."/>
            <person name="Bargiela R."/>
            <person name="Golyshina O.V."/>
            <person name="Manteca A."/>
            <person name="Ramos J.L."/>
            <person name="Gallego J.R."/>
            <person name="Llorente I."/>
            <person name="Martins Dos Santos V.A."/>
            <person name="Jensen O.N."/>
            <person name="Pelaez A.I."/>
            <person name="Sanchez J."/>
            <person name="Ferrer M."/>
        </authorList>
    </citation>
    <scope>NUCLEOTIDE SEQUENCE</scope>
</reference>
<dbReference type="GO" id="GO:0006203">
    <property type="term" value="P:dGTP catabolic process"/>
    <property type="evidence" value="ECO:0007669"/>
    <property type="project" value="TreeGrafter"/>
</dbReference>
<dbReference type="PANTHER" id="PTHR30522">
    <property type="entry name" value="NUCLEOSIDE TRIPHOSPHATE PYROPHOSPHOHYDROLASE"/>
    <property type="match status" value="1"/>
</dbReference>
<dbReference type="SUPFAM" id="SSF101386">
    <property type="entry name" value="all-alpha NTP pyrophosphatases"/>
    <property type="match status" value="1"/>
</dbReference>
<dbReference type="GO" id="GO:0046061">
    <property type="term" value="P:dATP catabolic process"/>
    <property type="evidence" value="ECO:0007669"/>
    <property type="project" value="TreeGrafter"/>
</dbReference>
<name>T1A7N1_9ZZZZ</name>
<feature type="non-terminal residue" evidence="2">
    <location>
        <position position="125"/>
    </location>
</feature>
<dbReference type="InterPro" id="IPR011551">
    <property type="entry name" value="NTP_PyrPHydrolase_MazG"/>
</dbReference>
<organism evidence="2">
    <name type="scientific">mine drainage metagenome</name>
    <dbReference type="NCBI Taxonomy" id="410659"/>
    <lineage>
        <taxon>unclassified sequences</taxon>
        <taxon>metagenomes</taxon>
        <taxon>ecological metagenomes</taxon>
    </lineage>
</organism>
<proteinExistence type="predicted"/>
<dbReference type="Pfam" id="PF03819">
    <property type="entry name" value="MazG"/>
    <property type="match status" value="1"/>
</dbReference>
<dbReference type="AlphaFoldDB" id="T1A7N1"/>
<reference evidence="2" key="1">
    <citation type="submission" date="2013-08" db="EMBL/GenBank/DDBJ databases">
        <authorList>
            <person name="Mendez C."/>
            <person name="Richter M."/>
            <person name="Ferrer M."/>
            <person name="Sanchez J."/>
        </authorList>
    </citation>
    <scope>NUCLEOTIDE SEQUENCE</scope>
</reference>
<comment type="caution">
    <text evidence="2">The sequence shown here is derived from an EMBL/GenBank/DDBJ whole genome shotgun (WGS) entry which is preliminary data.</text>
</comment>
<sequence>MSIADLLVGADKAYSMTYLYHLGLDDELVREIGLAEVSSLPFDHLTSLLLNDFTESSASAFTSLLEIVRELRVKCPWDANQDHQSLSKHLVEEAYEVVDAIDKFYSETSNSGALGDEFLSDHQIY</sequence>
<dbReference type="PANTHER" id="PTHR30522:SF0">
    <property type="entry name" value="NUCLEOSIDE TRIPHOSPHATE PYROPHOSPHOHYDROLASE"/>
    <property type="match status" value="1"/>
</dbReference>
<dbReference type="GO" id="GO:0046076">
    <property type="term" value="P:dTTP catabolic process"/>
    <property type="evidence" value="ECO:0007669"/>
    <property type="project" value="TreeGrafter"/>
</dbReference>
<feature type="domain" description="NTP pyrophosphohydrolase MazG-like" evidence="1">
    <location>
        <begin position="81"/>
        <end position="103"/>
    </location>
</feature>
<gene>
    <name evidence="2" type="ORF">B1A_17347</name>
</gene>
<evidence type="ECO:0000259" key="1">
    <source>
        <dbReference type="Pfam" id="PF03819"/>
    </source>
</evidence>
<dbReference type="GO" id="GO:0046081">
    <property type="term" value="P:dUTP catabolic process"/>
    <property type="evidence" value="ECO:0007669"/>
    <property type="project" value="TreeGrafter"/>
</dbReference>
<dbReference type="Gene3D" id="1.10.287.1080">
    <property type="entry name" value="MazG-like"/>
    <property type="match status" value="1"/>
</dbReference>
<evidence type="ECO:0000313" key="2">
    <source>
        <dbReference type="EMBL" id="EQD37870.1"/>
    </source>
</evidence>
<protein>
    <submittedName>
        <fullName evidence="2">MazG family protein</fullName>
    </submittedName>
</protein>
<dbReference type="InterPro" id="IPR004518">
    <property type="entry name" value="MazG-like_dom"/>
</dbReference>
<dbReference type="GO" id="GO:0047429">
    <property type="term" value="F:nucleoside triphosphate diphosphatase activity"/>
    <property type="evidence" value="ECO:0007669"/>
    <property type="project" value="TreeGrafter"/>
</dbReference>